<dbReference type="EMBL" id="JBIAHM010000022">
    <property type="protein sequence ID" value="MFE9605995.1"/>
    <property type="molecule type" value="Genomic_DNA"/>
</dbReference>
<dbReference type="Proteomes" id="UP001601303">
    <property type="component" value="Unassembled WGS sequence"/>
</dbReference>
<protein>
    <submittedName>
        <fullName evidence="2">AAA family ATPase</fullName>
    </submittedName>
</protein>
<dbReference type="SUPFAM" id="SSF52540">
    <property type="entry name" value="P-loop containing nucleoside triphosphate hydrolases"/>
    <property type="match status" value="1"/>
</dbReference>
<evidence type="ECO:0000313" key="3">
    <source>
        <dbReference type="Proteomes" id="UP001601303"/>
    </source>
</evidence>
<dbReference type="SUPFAM" id="SSF50494">
    <property type="entry name" value="Trypsin-like serine proteases"/>
    <property type="match status" value="1"/>
</dbReference>
<keyword evidence="3" id="KW-1185">Reference proteome</keyword>
<dbReference type="InterPro" id="IPR027417">
    <property type="entry name" value="P-loop_NTPase"/>
</dbReference>
<dbReference type="RefSeq" id="WP_388114722.1">
    <property type="nucleotide sequence ID" value="NZ_JBIAHM010000022.1"/>
</dbReference>
<gene>
    <name evidence="2" type="ORF">ACFYNQ_46605</name>
</gene>
<comment type="caution">
    <text evidence="2">The sequence shown here is derived from an EMBL/GenBank/DDBJ whole genome shotgun (WGS) entry which is preliminary data.</text>
</comment>
<sequence length="985" mass="105760">MTEASGAAVVRFCAPGGAIIGHGVLVDDEHVVTCAHVVNAALGRQLRSTDDARGEILRLEFPLLAQLTALAPERRARVDAWQAPGAGTAFDGLDVAGLTLVGESRPIGAIPVPLAQEARTEGDVLLFGPVEGRPGGWVPAQLRPLVKQYRQQIDQRSQGAHVAQPRYSGTPVLDPKAERVLGILVATAVARQDTDVYAIPVADLVAAWPAAFAPLPASPYKGLEAFGQDDAPLFFGRDAMTDDLVSAVDSRGLVPVVGASGAGKSSLVRAGLMPRLAAGRTDWRFALVRPRPHLAHALAAGFAQAAGAPRSVPVSELEAWQSRIASLGLAAAGDLVLASTGAERLLLVVDQFEEAVDGSPATDEMLDQLAELAGRERSATVAVLTLRDDAFGGLFVRPGRFGEALRRTAVALLGMSADELSEAILQPARLRGLTVHDHLVRKLATLVQGRPGALPLLEFTLDRMWATLQRGQDTLSFEAYAEIGELHGALAEYADGVLAALTPEERSLVRRLFLNHLIAPDQPDVRRVATRTELRPAQWAIAVRLANERLLTTSSGDTGEETVEVVHEALLRAWGTLASWLKEEEPFRNWRRMLAYAMRRHEAGEESAAVLTGPLLADAERWLEERPSDITVDERRFVNANREHQDREEHRYRTLFEESVVRALTQAAQRADNADTALLLAVEALERSAEPAADLLVRSCLRHMGASEQEEVPESEYENDLRRMADRIRLREWAAGPPGRWTTAPGSTRHWALGDEDISVLIDERGNVRIHWGASDSGAVVPLTAPAVIAACTSTATALCLGTEAGELHLYQITDSVKEMWQLSLPCAATCVAVDGQGSKIAVSCDDGITRVLSAQAEGEEFLALPSPGFVEDLDFGPDGLALAVQTAGSHIAVWDLTSGERRCDTDATMDHVAFSADGEYLLSAGPRTNDSGTVVRLPLHPGRLAALARQAAGRILSVDEWQRHVGMRPLTQGAATLSDSTPPG</sequence>
<reference evidence="2 3" key="1">
    <citation type="submission" date="2024-10" db="EMBL/GenBank/DDBJ databases">
        <title>The Natural Products Discovery Center: Release of the First 8490 Sequenced Strains for Exploring Actinobacteria Biosynthetic Diversity.</title>
        <authorList>
            <person name="Kalkreuter E."/>
            <person name="Kautsar S.A."/>
            <person name="Yang D."/>
            <person name="Bader C.D."/>
            <person name="Teijaro C.N."/>
            <person name="Fluegel L."/>
            <person name="Davis C.M."/>
            <person name="Simpson J.R."/>
            <person name="Lauterbach L."/>
            <person name="Steele A.D."/>
            <person name="Gui C."/>
            <person name="Meng S."/>
            <person name="Li G."/>
            <person name="Viehrig K."/>
            <person name="Ye F."/>
            <person name="Su P."/>
            <person name="Kiefer A.F."/>
            <person name="Nichols A."/>
            <person name="Cepeda A.J."/>
            <person name="Yan W."/>
            <person name="Fan B."/>
            <person name="Jiang Y."/>
            <person name="Adhikari A."/>
            <person name="Zheng C.-J."/>
            <person name="Schuster L."/>
            <person name="Cowan T.M."/>
            <person name="Smanski M.J."/>
            <person name="Chevrette M.G."/>
            <person name="De Carvalho L.P.S."/>
            <person name="Shen B."/>
        </authorList>
    </citation>
    <scope>NUCLEOTIDE SEQUENCE [LARGE SCALE GENOMIC DNA]</scope>
    <source>
        <strain evidence="2 3">NPDC006488</strain>
    </source>
</reference>
<evidence type="ECO:0000313" key="2">
    <source>
        <dbReference type="EMBL" id="MFE9605995.1"/>
    </source>
</evidence>
<feature type="domain" description="Novel STAND NTPase 1" evidence="1">
    <location>
        <begin position="219"/>
        <end position="606"/>
    </location>
</feature>
<dbReference type="InterPro" id="IPR011044">
    <property type="entry name" value="Quino_amine_DH_bsu"/>
</dbReference>
<dbReference type="SUPFAM" id="SSF50969">
    <property type="entry name" value="YVTN repeat-like/Quinoprotein amine dehydrogenase"/>
    <property type="match status" value="1"/>
</dbReference>
<dbReference type="InterPro" id="IPR049052">
    <property type="entry name" value="nSTAND1"/>
</dbReference>
<dbReference type="InterPro" id="IPR015943">
    <property type="entry name" value="WD40/YVTN_repeat-like_dom_sf"/>
</dbReference>
<dbReference type="Pfam" id="PF13365">
    <property type="entry name" value="Trypsin_2"/>
    <property type="match status" value="1"/>
</dbReference>
<dbReference type="Gene3D" id="2.130.10.10">
    <property type="entry name" value="YVTN repeat-like/Quinoprotein amine dehydrogenase"/>
    <property type="match status" value="1"/>
</dbReference>
<dbReference type="InterPro" id="IPR009003">
    <property type="entry name" value="Peptidase_S1_PA"/>
</dbReference>
<evidence type="ECO:0000259" key="1">
    <source>
        <dbReference type="Pfam" id="PF20703"/>
    </source>
</evidence>
<proteinExistence type="predicted"/>
<dbReference type="Pfam" id="PF20703">
    <property type="entry name" value="nSTAND1"/>
    <property type="match status" value="1"/>
</dbReference>
<organism evidence="2 3">
    <name type="scientific">Streptomyces hokutonensis</name>
    <dbReference type="NCBI Taxonomy" id="1306990"/>
    <lineage>
        <taxon>Bacteria</taxon>
        <taxon>Bacillati</taxon>
        <taxon>Actinomycetota</taxon>
        <taxon>Actinomycetes</taxon>
        <taxon>Kitasatosporales</taxon>
        <taxon>Streptomycetaceae</taxon>
        <taxon>Streptomyces</taxon>
    </lineage>
</organism>
<name>A0ABW6MIP7_9ACTN</name>
<accession>A0ABW6MIP7</accession>